<evidence type="ECO:0000313" key="3">
    <source>
        <dbReference type="Proteomes" id="UP000204092"/>
    </source>
</evidence>
<dbReference type="EMBL" id="EU916176">
    <property type="protein sequence ID" value="ACH46842.1"/>
    <property type="molecule type" value="Genomic_DNA"/>
</dbReference>
<feature type="region of interest" description="Disordered" evidence="1">
    <location>
        <begin position="110"/>
        <end position="130"/>
    </location>
</feature>
<proteinExistence type="predicted"/>
<dbReference type="Proteomes" id="UP000204092">
    <property type="component" value="Segment"/>
</dbReference>
<dbReference type="KEGG" id="vg:6804873"/>
<evidence type="ECO:0000313" key="2">
    <source>
        <dbReference type="EMBL" id="ACH46842.1"/>
    </source>
</evidence>
<name>B5LWH9_9PHYC</name>
<protein>
    <submittedName>
        <fullName evidence="2">Uncharacterized protein</fullName>
    </submittedName>
</protein>
<organism evidence="2 3">
    <name type="scientific">Feldmannia species virus</name>
    <dbReference type="NCBI Taxonomy" id="39420"/>
    <lineage>
        <taxon>Viruses</taxon>
        <taxon>Varidnaviria</taxon>
        <taxon>Bamfordvirae</taxon>
        <taxon>Nucleocytoviricota</taxon>
        <taxon>Megaviricetes</taxon>
        <taxon>Algavirales</taxon>
        <taxon>Phycodnaviridae</taxon>
        <taxon>Phaeovirus</taxon>
        <taxon>Phaeovirus feldmanniae</taxon>
    </lineage>
</organism>
<evidence type="ECO:0000256" key="1">
    <source>
        <dbReference type="SAM" id="MobiDB-lite"/>
    </source>
</evidence>
<accession>B5LWH9</accession>
<dbReference type="GeneID" id="6804873"/>
<dbReference type="RefSeq" id="YP_002154712.1">
    <property type="nucleotide sequence ID" value="NC_011183.1"/>
</dbReference>
<reference evidence="2 3" key="1">
    <citation type="journal article" date="2009" name="Virology">
        <title>Genomic analysis of the smallest giant virus--Feldmannia sp. virus 158.</title>
        <authorList>
            <person name="Schroeder D.C."/>
            <person name="Park Y."/>
            <person name="Yoon H.M."/>
            <person name="Lee Y.S."/>
            <person name="Kang S.W."/>
            <person name="Meints R.H."/>
            <person name="Ivey R.G."/>
            <person name="Choi T.J."/>
        </authorList>
    </citation>
    <scope>NUCLEOTIDE SEQUENCE [LARGE SCALE GENOMIC DNA]</scope>
    <source>
        <strain evidence="2">FsV-158</strain>
    </source>
</reference>
<sequence length="187" mass="21580">MNKNTTTPANQYVYDPSDVNVPQVDPSALTHQNKTYKGQNGLAYTSRMRADRSWVWVRERNLPGPPDPPTENSYPYTYPADPVYYYPPYMYDPSFPREEHHYYYEHLADKEGEKEVKPSKPKVSKPSKPIPEVTGGCNIYQEVNPATGRCRYKCADHQERSPATGRCRNPCASHQYRNQKTGQCRNL</sequence>
<keyword evidence="3" id="KW-1185">Reference proteome</keyword>